<dbReference type="EMBL" id="MJEQ01037193">
    <property type="protein sequence ID" value="OIS97071.1"/>
    <property type="molecule type" value="Genomic_DNA"/>
</dbReference>
<protein>
    <submittedName>
        <fullName evidence="1">Uncharacterized protein</fullName>
    </submittedName>
</protein>
<accession>A0A1J6I959</accession>
<dbReference type="STRING" id="49451.A0A1J6I959"/>
<dbReference type="Gramene" id="OIS97071">
    <property type="protein sequence ID" value="OIS97071"/>
    <property type="gene ID" value="A4A49_60549"/>
</dbReference>
<reference evidence="1" key="1">
    <citation type="submission" date="2016-11" db="EMBL/GenBank/DDBJ databases">
        <title>The genome of Nicotiana attenuata.</title>
        <authorList>
            <person name="Xu S."/>
            <person name="Brockmoeller T."/>
            <person name="Gaquerel E."/>
            <person name="Navarro A."/>
            <person name="Kuhl H."/>
            <person name="Gase K."/>
            <person name="Ling Z."/>
            <person name="Zhou W."/>
            <person name="Kreitzer C."/>
            <person name="Stanke M."/>
            <person name="Tang H."/>
            <person name="Lyons E."/>
            <person name="Pandey P."/>
            <person name="Pandey S.P."/>
            <person name="Timmermann B."/>
            <person name="Baldwin I.T."/>
        </authorList>
    </citation>
    <scope>NUCLEOTIDE SEQUENCE [LARGE SCALE GENOMIC DNA]</scope>
    <source>
        <strain evidence="1">UT</strain>
    </source>
</reference>
<name>A0A1J6I959_NICAT</name>
<dbReference type="AlphaFoldDB" id="A0A1J6I959"/>
<dbReference type="Proteomes" id="UP000187609">
    <property type="component" value="Unassembled WGS sequence"/>
</dbReference>
<sequence>VLPKTLIWNTRSVNTQLVFPRVINMQMEPNFFVIALMEPFQNARHIQRYRRKLYMEVAFSNINGKIWLFLCCRGWELVL</sequence>
<evidence type="ECO:0000313" key="2">
    <source>
        <dbReference type="Proteomes" id="UP000187609"/>
    </source>
</evidence>
<feature type="non-terminal residue" evidence="1">
    <location>
        <position position="1"/>
    </location>
</feature>
<organism evidence="1 2">
    <name type="scientific">Nicotiana attenuata</name>
    <name type="common">Coyote tobacco</name>
    <dbReference type="NCBI Taxonomy" id="49451"/>
    <lineage>
        <taxon>Eukaryota</taxon>
        <taxon>Viridiplantae</taxon>
        <taxon>Streptophyta</taxon>
        <taxon>Embryophyta</taxon>
        <taxon>Tracheophyta</taxon>
        <taxon>Spermatophyta</taxon>
        <taxon>Magnoliopsida</taxon>
        <taxon>eudicotyledons</taxon>
        <taxon>Gunneridae</taxon>
        <taxon>Pentapetalae</taxon>
        <taxon>asterids</taxon>
        <taxon>lamiids</taxon>
        <taxon>Solanales</taxon>
        <taxon>Solanaceae</taxon>
        <taxon>Nicotianoideae</taxon>
        <taxon>Nicotianeae</taxon>
        <taxon>Nicotiana</taxon>
    </lineage>
</organism>
<proteinExistence type="predicted"/>
<comment type="caution">
    <text evidence="1">The sequence shown here is derived from an EMBL/GenBank/DDBJ whole genome shotgun (WGS) entry which is preliminary data.</text>
</comment>
<feature type="non-terminal residue" evidence="1">
    <location>
        <position position="79"/>
    </location>
</feature>
<gene>
    <name evidence="1" type="ORF">A4A49_60549</name>
</gene>
<evidence type="ECO:0000313" key="1">
    <source>
        <dbReference type="EMBL" id="OIS97071.1"/>
    </source>
</evidence>
<keyword evidence="2" id="KW-1185">Reference proteome</keyword>